<dbReference type="Pfam" id="PF04066">
    <property type="entry name" value="MrpF_PhaF"/>
    <property type="match status" value="1"/>
</dbReference>
<reference evidence="11" key="1">
    <citation type="submission" date="2016-10" db="EMBL/GenBank/DDBJ databases">
        <authorList>
            <person name="Varghese N."/>
            <person name="Submissions S."/>
        </authorList>
    </citation>
    <scope>NUCLEOTIDE SEQUENCE [LARGE SCALE GENOMIC DNA]</scope>
    <source>
        <strain evidence="11">JCM 2783</strain>
    </source>
</reference>
<keyword evidence="11" id="KW-1185">Reference proteome</keyword>
<protein>
    <submittedName>
        <fullName evidence="10">Multicomponent K+:H+ antiporter subunit F</fullName>
    </submittedName>
</protein>
<accession>A0A1I1V4I6</accession>
<dbReference type="PIRSF" id="PIRSF028784">
    <property type="entry name" value="MrpF"/>
    <property type="match status" value="1"/>
</dbReference>
<dbReference type="InterPro" id="IPR007208">
    <property type="entry name" value="MrpF/PhaF-like"/>
</dbReference>
<keyword evidence="7 8" id="KW-0472">Membrane</keyword>
<proteinExistence type="inferred from homology"/>
<dbReference type="GO" id="GO:0015385">
    <property type="term" value="F:sodium:proton antiporter activity"/>
    <property type="evidence" value="ECO:0007669"/>
    <property type="project" value="TreeGrafter"/>
</dbReference>
<gene>
    <name evidence="10" type="ORF">SAMN05216372_10476</name>
</gene>
<evidence type="ECO:0000256" key="5">
    <source>
        <dbReference type="ARBA" id="ARBA00022692"/>
    </source>
</evidence>
<dbReference type="PANTHER" id="PTHR34702">
    <property type="entry name" value="NA(+)/H(+) ANTIPORTER SUBUNIT F1"/>
    <property type="match status" value="1"/>
</dbReference>
<feature type="transmembrane region" description="Helical" evidence="9">
    <location>
        <begin position="5"/>
        <end position="22"/>
    </location>
</feature>
<keyword evidence="8" id="KW-0406">Ion transport</keyword>
<keyword evidence="3 8" id="KW-0813">Transport</keyword>
<keyword evidence="6 9" id="KW-1133">Transmembrane helix</keyword>
<keyword evidence="8" id="KW-0050">Antiport</keyword>
<evidence type="ECO:0000256" key="9">
    <source>
        <dbReference type="SAM" id="Phobius"/>
    </source>
</evidence>
<evidence type="ECO:0000256" key="7">
    <source>
        <dbReference type="ARBA" id="ARBA00023136"/>
    </source>
</evidence>
<dbReference type="GO" id="GO:0005886">
    <property type="term" value="C:plasma membrane"/>
    <property type="evidence" value="ECO:0007669"/>
    <property type="project" value="UniProtKB-SubCell"/>
</dbReference>
<organism evidence="10 11">
    <name type="scientific">Pseudomonas straminea</name>
    <dbReference type="NCBI Taxonomy" id="47882"/>
    <lineage>
        <taxon>Bacteria</taxon>
        <taxon>Pseudomonadati</taxon>
        <taxon>Pseudomonadota</taxon>
        <taxon>Gammaproteobacteria</taxon>
        <taxon>Pseudomonadales</taxon>
        <taxon>Pseudomonadaceae</taxon>
        <taxon>Phytopseudomonas</taxon>
    </lineage>
</organism>
<dbReference type="PANTHER" id="PTHR34702:SF1">
    <property type="entry name" value="NA(+)_H(+) ANTIPORTER SUBUNIT F"/>
    <property type="match status" value="1"/>
</dbReference>
<name>A0A1I1V4I6_PSEOC</name>
<feature type="transmembrane region" description="Helical" evidence="9">
    <location>
        <begin position="34"/>
        <end position="54"/>
    </location>
</feature>
<evidence type="ECO:0000256" key="6">
    <source>
        <dbReference type="ARBA" id="ARBA00022989"/>
    </source>
</evidence>
<sequence length="89" mass="9671">MLAYVIPFCMALMGVAVTLNVIRLVRGPDMPDRVLALDTLYINALALIVVFGIWLQSDLFFEAALLIAVMGFVGTVAVGKHLLHGEIID</sequence>
<evidence type="ECO:0000256" key="4">
    <source>
        <dbReference type="ARBA" id="ARBA00022475"/>
    </source>
</evidence>
<keyword evidence="5 9" id="KW-0812">Transmembrane</keyword>
<dbReference type="RefSeq" id="WP_013792415.1">
    <property type="nucleotide sequence ID" value="NZ_BSSG01000003.1"/>
</dbReference>
<evidence type="ECO:0000313" key="10">
    <source>
        <dbReference type="EMBL" id="SFD77947.1"/>
    </source>
</evidence>
<keyword evidence="4 8" id="KW-1003">Cell membrane</keyword>
<evidence type="ECO:0000256" key="8">
    <source>
        <dbReference type="PIRNR" id="PIRNR028784"/>
    </source>
</evidence>
<dbReference type="NCBIfam" id="NF004812">
    <property type="entry name" value="PRK06161.1"/>
    <property type="match status" value="1"/>
</dbReference>
<dbReference type="Proteomes" id="UP000243950">
    <property type="component" value="Unassembled WGS sequence"/>
</dbReference>
<comment type="similarity">
    <text evidence="2 8">Belongs to the CPA3 antiporters (TC 2.A.63) subunit F family.</text>
</comment>
<feature type="transmembrane region" description="Helical" evidence="9">
    <location>
        <begin position="60"/>
        <end position="83"/>
    </location>
</feature>
<dbReference type="EMBL" id="FOMO01000004">
    <property type="protein sequence ID" value="SFD77947.1"/>
    <property type="molecule type" value="Genomic_DNA"/>
</dbReference>
<evidence type="ECO:0000256" key="2">
    <source>
        <dbReference type="ARBA" id="ARBA00009212"/>
    </source>
</evidence>
<evidence type="ECO:0000256" key="1">
    <source>
        <dbReference type="ARBA" id="ARBA00004651"/>
    </source>
</evidence>
<dbReference type="AlphaFoldDB" id="A0A1I1V4I6"/>
<comment type="subcellular location">
    <subcellularLocation>
        <location evidence="1 8">Cell membrane</location>
        <topology evidence="1 8">Multi-pass membrane protein</topology>
    </subcellularLocation>
</comment>
<evidence type="ECO:0000313" key="11">
    <source>
        <dbReference type="Proteomes" id="UP000243950"/>
    </source>
</evidence>
<evidence type="ECO:0000256" key="3">
    <source>
        <dbReference type="ARBA" id="ARBA00022448"/>
    </source>
</evidence>